<comment type="caution">
    <text evidence="6">Lacks conserved residue(s) required for the propagation of feature annotation.</text>
</comment>
<evidence type="ECO:0000256" key="3">
    <source>
        <dbReference type="ARBA" id="ARBA00012967"/>
    </source>
</evidence>
<evidence type="ECO:0000259" key="10">
    <source>
        <dbReference type="Pfam" id="PF00056"/>
    </source>
</evidence>
<feature type="domain" description="Lactate/malate dehydrogenase N-terminal" evidence="10">
    <location>
        <begin position="8"/>
        <end position="145"/>
    </location>
</feature>
<dbReference type="InterPro" id="IPR022383">
    <property type="entry name" value="Lactate/malate_DH_C"/>
</dbReference>
<dbReference type="PRINTS" id="PR00086">
    <property type="entry name" value="LLDHDRGNASE"/>
</dbReference>
<feature type="domain" description="Lactate/malate dehydrogenase C-terminal" evidence="11">
    <location>
        <begin position="149"/>
        <end position="313"/>
    </location>
</feature>
<organism evidence="12 13">
    <name type="scientific">Dorea longicatena</name>
    <dbReference type="NCBI Taxonomy" id="88431"/>
    <lineage>
        <taxon>Bacteria</taxon>
        <taxon>Bacillati</taxon>
        <taxon>Bacillota</taxon>
        <taxon>Clostridia</taxon>
        <taxon>Lachnospirales</taxon>
        <taxon>Lachnospiraceae</taxon>
        <taxon>Dorea</taxon>
    </lineage>
</organism>
<dbReference type="GO" id="GO:0005737">
    <property type="term" value="C:cytoplasm"/>
    <property type="evidence" value="ECO:0007669"/>
    <property type="project" value="UniProtKB-SubCell"/>
</dbReference>
<dbReference type="PIRSF" id="PIRSF000102">
    <property type="entry name" value="Lac_mal_DH"/>
    <property type="match status" value="1"/>
</dbReference>
<feature type="binding site" evidence="8">
    <location>
        <position position="155"/>
    </location>
    <ligand>
        <name>substrate</name>
    </ligand>
</feature>
<comment type="catalytic activity">
    <reaction evidence="6">
        <text>(S)-lactate + NAD(+) = pyruvate + NADH + H(+)</text>
        <dbReference type="Rhea" id="RHEA:23444"/>
        <dbReference type="ChEBI" id="CHEBI:15361"/>
        <dbReference type="ChEBI" id="CHEBI:15378"/>
        <dbReference type="ChEBI" id="CHEBI:16651"/>
        <dbReference type="ChEBI" id="CHEBI:57540"/>
        <dbReference type="ChEBI" id="CHEBI:57945"/>
        <dbReference type="EC" id="1.1.1.27"/>
    </reaction>
</comment>
<feature type="binding site" evidence="6">
    <location>
        <position position="234"/>
    </location>
    <ligand>
        <name>substrate</name>
    </ligand>
</feature>
<feature type="binding site" evidence="6 8">
    <location>
        <position position="92"/>
    </location>
    <ligand>
        <name>substrate</name>
    </ligand>
</feature>
<dbReference type="AlphaFoldDB" id="A0A174S7X8"/>
<keyword evidence="4 6" id="KW-0560">Oxidoreductase</keyword>
<evidence type="ECO:0000256" key="5">
    <source>
        <dbReference type="ARBA" id="ARBA00023027"/>
    </source>
</evidence>
<sequence>MKAIKNGKIVIIGAGHVGSHCGLSLMMQGLADEIVYIDIDKNKAAMQALDLDDMASNLDRDFTVRAGDYSDCADAHIVVMAAGKSRLPGQTRLDMFDDSIKMMNTIVGPLKESGFHGILISISNPADIIADFLRKRLGLPRNQVFSTGTSLDSARLRRMLSEITGVSRHSIQAYCMGEHGDSQFIPVSHIQIGGIPVKEYLSIHPEYRDKMDFDKISAEDKVCGFHIVEGKGCTEFGIGAVLSNITRAVMHDEKRILPVSVLLEGEYGEQGIPAGVPCVIGKNGVEEILEISLTEKEKEQLHNSCNVIRGFVEKADQM</sequence>
<name>A0A174S7X8_9FIRM</name>
<dbReference type="EMBL" id="CZAY01000017">
    <property type="protein sequence ID" value="CUP91515.1"/>
    <property type="molecule type" value="Genomic_DNA"/>
</dbReference>
<dbReference type="PROSITE" id="PS00064">
    <property type="entry name" value="L_LDH"/>
    <property type="match status" value="1"/>
</dbReference>
<dbReference type="UniPathway" id="UPA00554">
    <property type="reaction ID" value="UER00611"/>
</dbReference>
<dbReference type="NCBIfam" id="TIGR01771">
    <property type="entry name" value="L-LDH-NAD"/>
    <property type="match status" value="1"/>
</dbReference>
<feature type="binding site" evidence="6">
    <location>
        <position position="69"/>
    </location>
    <ligand>
        <name>NAD(+)</name>
        <dbReference type="ChEBI" id="CHEBI:57540"/>
    </ligand>
</feature>
<dbReference type="SUPFAM" id="SSF56327">
    <property type="entry name" value="LDH C-terminal domain-like"/>
    <property type="match status" value="1"/>
</dbReference>
<feature type="binding site" evidence="6">
    <location>
        <position position="43"/>
    </location>
    <ligand>
        <name>NAD(+)</name>
        <dbReference type="ChEBI" id="CHEBI:57540"/>
    </ligand>
</feature>
<dbReference type="Gene3D" id="3.90.110.10">
    <property type="entry name" value="Lactate dehydrogenase/glycoside hydrolase, family 4, C-terminal"/>
    <property type="match status" value="1"/>
</dbReference>
<dbReference type="GeneID" id="96229581"/>
<evidence type="ECO:0000256" key="6">
    <source>
        <dbReference type="HAMAP-Rule" id="MF_00488"/>
    </source>
</evidence>
<dbReference type="OrthoDB" id="9802969at2"/>
<dbReference type="SUPFAM" id="SSF51735">
    <property type="entry name" value="NAD(P)-binding Rossmann-fold domains"/>
    <property type="match status" value="1"/>
</dbReference>
<evidence type="ECO:0000313" key="13">
    <source>
        <dbReference type="Proteomes" id="UP000095485"/>
    </source>
</evidence>
<dbReference type="GO" id="GO:0004459">
    <property type="term" value="F:L-lactate dehydrogenase (NAD+) activity"/>
    <property type="evidence" value="ECO:0007669"/>
    <property type="project" value="UniProtKB-UniRule"/>
</dbReference>
<feature type="binding site" evidence="9">
    <location>
        <begin position="13"/>
        <end position="18"/>
    </location>
    <ligand>
        <name>NAD(+)</name>
        <dbReference type="ChEBI" id="CHEBI:57540"/>
    </ligand>
</feature>
<evidence type="ECO:0000256" key="1">
    <source>
        <dbReference type="ARBA" id="ARBA00004843"/>
    </source>
</evidence>
<dbReference type="GO" id="GO:0006096">
    <property type="term" value="P:glycolytic process"/>
    <property type="evidence" value="ECO:0007669"/>
    <property type="project" value="UniProtKB-UniRule"/>
</dbReference>
<comment type="function">
    <text evidence="6">Catalyzes the conversion of lactate to pyruvate.</text>
</comment>
<dbReference type="InterPro" id="IPR036291">
    <property type="entry name" value="NAD(P)-bd_dom_sf"/>
</dbReference>
<dbReference type="HAMAP" id="MF_00488">
    <property type="entry name" value="Lactate_dehydrog"/>
    <property type="match status" value="1"/>
</dbReference>
<comment type="similarity">
    <text evidence="2 6">Belongs to the LDH/MDH superfamily. LDH family.</text>
</comment>
<dbReference type="GO" id="GO:0006089">
    <property type="term" value="P:lactate metabolic process"/>
    <property type="evidence" value="ECO:0007669"/>
    <property type="project" value="TreeGrafter"/>
</dbReference>
<comment type="pathway">
    <text evidence="1 6">Fermentation; pyruvate fermentation to lactate; (S)-lactate from pyruvate: step 1/1.</text>
</comment>
<evidence type="ECO:0000256" key="8">
    <source>
        <dbReference type="PIRSR" id="PIRSR000102-2"/>
    </source>
</evidence>
<dbReference type="Gene3D" id="3.40.50.720">
    <property type="entry name" value="NAD(P)-binding Rossmann-like Domain"/>
    <property type="match status" value="1"/>
</dbReference>
<evidence type="ECO:0000256" key="9">
    <source>
        <dbReference type="PIRSR" id="PIRSR000102-3"/>
    </source>
</evidence>
<feature type="binding site" evidence="6">
    <location>
        <position position="105"/>
    </location>
    <ligand>
        <name>NAD(+)</name>
        <dbReference type="ChEBI" id="CHEBI:57540"/>
    </ligand>
</feature>
<dbReference type="InterPro" id="IPR011304">
    <property type="entry name" value="L-lactate_DH"/>
</dbReference>
<feature type="binding site" evidence="6">
    <location>
        <begin position="124"/>
        <end position="127"/>
    </location>
    <ligand>
        <name>substrate</name>
    </ligand>
</feature>
<dbReference type="Pfam" id="PF02866">
    <property type="entry name" value="Ldh_1_C"/>
    <property type="match status" value="1"/>
</dbReference>
<dbReference type="EC" id="1.1.1.27" evidence="3 6"/>
<dbReference type="InterPro" id="IPR015955">
    <property type="entry name" value="Lactate_DH/Glyco_Ohase_4_C"/>
</dbReference>
<accession>A0A174S7X8</accession>
<comment type="subunit">
    <text evidence="6">Homotetramer.</text>
</comment>
<evidence type="ECO:0000256" key="4">
    <source>
        <dbReference type="ARBA" id="ARBA00023002"/>
    </source>
</evidence>
<evidence type="ECO:0000256" key="7">
    <source>
        <dbReference type="PIRSR" id="PIRSR000102-1"/>
    </source>
</evidence>
<dbReference type="Pfam" id="PF00056">
    <property type="entry name" value="Ldh_1_N"/>
    <property type="match status" value="1"/>
</dbReference>
<dbReference type="InterPro" id="IPR001557">
    <property type="entry name" value="L-lactate/malate_DH"/>
</dbReference>
<evidence type="ECO:0000259" key="11">
    <source>
        <dbReference type="Pfam" id="PF02866"/>
    </source>
</evidence>
<dbReference type="InterPro" id="IPR018177">
    <property type="entry name" value="L-lactate_DH_AS"/>
</dbReference>
<keyword evidence="6" id="KW-0963">Cytoplasm</keyword>
<evidence type="ECO:0000256" key="2">
    <source>
        <dbReference type="ARBA" id="ARBA00006054"/>
    </source>
</evidence>
<evidence type="ECO:0000313" key="12">
    <source>
        <dbReference type="EMBL" id="CUP91515.1"/>
    </source>
</evidence>
<dbReference type="RefSeq" id="WP_055283937.1">
    <property type="nucleotide sequence ID" value="NZ_CZAY01000017.1"/>
</dbReference>
<reference evidence="12 13" key="1">
    <citation type="submission" date="2015-09" db="EMBL/GenBank/DDBJ databases">
        <authorList>
            <consortium name="Pathogen Informatics"/>
        </authorList>
    </citation>
    <scope>NUCLEOTIDE SEQUENCE [LARGE SCALE GENOMIC DNA]</scope>
    <source>
        <strain evidence="12 13">2789STDY5834914</strain>
    </source>
</reference>
<feature type="binding site" evidence="6 9">
    <location>
        <begin position="122"/>
        <end position="124"/>
    </location>
    <ligand>
        <name>NAD(+)</name>
        <dbReference type="ChEBI" id="CHEBI:57540"/>
    </ligand>
</feature>
<proteinExistence type="inferred from homology"/>
<dbReference type="PANTHER" id="PTHR43128">
    <property type="entry name" value="L-2-HYDROXYCARBOXYLATE DEHYDROGENASE (NAD(P)(+))"/>
    <property type="match status" value="1"/>
</dbReference>
<dbReference type="PANTHER" id="PTHR43128:SF31">
    <property type="entry name" value="L-LACTATE DEHYDROGENASE"/>
    <property type="match status" value="1"/>
</dbReference>
<feature type="binding site" evidence="6">
    <location>
        <begin position="152"/>
        <end position="155"/>
    </location>
    <ligand>
        <name>substrate</name>
    </ligand>
</feature>
<protein>
    <recommendedName>
        <fullName evidence="3 6">L-lactate dehydrogenase</fullName>
        <shortName evidence="6">L-LDH</shortName>
        <ecNumber evidence="3 6">1.1.1.27</ecNumber>
    </recommendedName>
</protein>
<feature type="binding site" evidence="6">
    <location>
        <position position="147"/>
    </location>
    <ligand>
        <name>NAD(+)</name>
        <dbReference type="ChEBI" id="CHEBI:57540"/>
    </ligand>
</feature>
<feature type="binding site" evidence="8">
    <location>
        <position position="124"/>
    </location>
    <ligand>
        <name>substrate</name>
    </ligand>
</feature>
<comment type="subcellular location">
    <subcellularLocation>
        <location evidence="6">Cytoplasm</location>
    </subcellularLocation>
</comment>
<feature type="binding site" evidence="6 9">
    <location>
        <position position="38"/>
    </location>
    <ligand>
        <name>NAD(+)</name>
        <dbReference type="ChEBI" id="CHEBI:57540"/>
    </ligand>
</feature>
<feature type="active site" description="Proton acceptor" evidence="6 7">
    <location>
        <position position="179"/>
    </location>
</feature>
<feature type="binding site" evidence="8">
    <location>
        <position position="86"/>
    </location>
    <ligand>
        <name>substrate</name>
    </ligand>
</feature>
<keyword evidence="5 6" id="KW-0520">NAD</keyword>
<feature type="binding site" evidence="6">
    <location>
        <position position="17"/>
    </location>
    <ligand>
        <name>NAD(+)</name>
        <dbReference type="ChEBI" id="CHEBI:57540"/>
    </ligand>
</feature>
<gene>
    <name evidence="6 12" type="primary">ldh</name>
    <name evidence="12" type="ORF">ERS852526_02299</name>
</gene>
<dbReference type="CDD" id="cd05291">
    <property type="entry name" value="HicDH_like"/>
    <property type="match status" value="1"/>
</dbReference>
<dbReference type="Proteomes" id="UP000095485">
    <property type="component" value="Unassembled WGS sequence"/>
</dbReference>
<dbReference type="InterPro" id="IPR001236">
    <property type="entry name" value="Lactate/malate_DH_N"/>
</dbReference>